<name>A0AA35KY47_9SAUR</name>
<gene>
    <name evidence="1" type="ORF">PODLI_1B042535</name>
</gene>
<evidence type="ECO:0000313" key="1">
    <source>
        <dbReference type="EMBL" id="CAI5785668.1"/>
    </source>
</evidence>
<dbReference type="Proteomes" id="UP001178461">
    <property type="component" value="Chromosome 10"/>
</dbReference>
<keyword evidence="2" id="KW-1185">Reference proteome</keyword>
<dbReference type="EMBL" id="OX395135">
    <property type="protein sequence ID" value="CAI5785668.1"/>
    <property type="molecule type" value="Genomic_DNA"/>
</dbReference>
<sequence length="190" mass="21469">MSSRDNIGSCQSPCASHRYKQMCPCNAPLNLNHSQALLSLHIIRSIIQRGRRMASFVPHSYLATSQRQKAYYVYVLQILGPRSLQDWLFINLEQQHMEIVYGSLVSTNTCEPSSCLVSATALTPLQIDNQNNKKNLGIRGRGKKHGSHSLPHMREIKDVKPSNILQYLSTIMHFLVPCAAFNMEVQDSML</sequence>
<organism evidence="1 2">
    <name type="scientific">Podarcis lilfordi</name>
    <name type="common">Lilford's wall lizard</name>
    <dbReference type="NCBI Taxonomy" id="74358"/>
    <lineage>
        <taxon>Eukaryota</taxon>
        <taxon>Metazoa</taxon>
        <taxon>Chordata</taxon>
        <taxon>Craniata</taxon>
        <taxon>Vertebrata</taxon>
        <taxon>Euteleostomi</taxon>
        <taxon>Lepidosauria</taxon>
        <taxon>Squamata</taxon>
        <taxon>Bifurcata</taxon>
        <taxon>Unidentata</taxon>
        <taxon>Episquamata</taxon>
        <taxon>Laterata</taxon>
        <taxon>Lacertibaenia</taxon>
        <taxon>Lacertidae</taxon>
        <taxon>Podarcis</taxon>
    </lineage>
</organism>
<evidence type="ECO:0000313" key="2">
    <source>
        <dbReference type="Proteomes" id="UP001178461"/>
    </source>
</evidence>
<protein>
    <submittedName>
        <fullName evidence="1">Uncharacterized protein</fullName>
    </submittedName>
</protein>
<dbReference type="AlphaFoldDB" id="A0AA35KY47"/>
<proteinExistence type="predicted"/>
<reference evidence="1" key="1">
    <citation type="submission" date="2022-12" db="EMBL/GenBank/DDBJ databases">
        <authorList>
            <person name="Alioto T."/>
            <person name="Alioto T."/>
            <person name="Gomez Garrido J."/>
        </authorList>
    </citation>
    <scope>NUCLEOTIDE SEQUENCE</scope>
</reference>
<accession>A0AA35KY47</accession>